<reference evidence="3" key="1">
    <citation type="submission" date="2024-05" db="EMBL/GenBank/DDBJ databases">
        <authorList>
            <person name="Cai S.Y."/>
            <person name="Jin L.M."/>
            <person name="Li H.R."/>
        </authorList>
    </citation>
    <scope>NUCLEOTIDE SEQUENCE</scope>
    <source>
        <strain evidence="3">A5-74</strain>
    </source>
</reference>
<feature type="domain" description="YhcG PDDEXK nuclease" evidence="1">
    <location>
        <begin position="190"/>
        <end position="345"/>
    </location>
</feature>
<dbReference type="AlphaFoldDB" id="A0AAU8DP68"/>
<dbReference type="GO" id="GO:0003676">
    <property type="term" value="F:nucleic acid binding"/>
    <property type="evidence" value="ECO:0007669"/>
    <property type="project" value="InterPro"/>
</dbReference>
<dbReference type="InterPro" id="IPR011856">
    <property type="entry name" value="tRNA_endonuc-like_dom_sf"/>
</dbReference>
<dbReference type="Pfam" id="PF06250">
    <property type="entry name" value="YhcG_C"/>
    <property type="match status" value="1"/>
</dbReference>
<dbReference type="InterPro" id="IPR041527">
    <property type="entry name" value="YhcG_N"/>
</dbReference>
<dbReference type="Gene3D" id="3.40.1350.10">
    <property type="match status" value="1"/>
</dbReference>
<organism evidence="3">
    <name type="scientific">Nakamurella sp. A5-74</name>
    <dbReference type="NCBI Taxonomy" id="3158264"/>
    <lineage>
        <taxon>Bacteria</taxon>
        <taxon>Bacillati</taxon>
        <taxon>Actinomycetota</taxon>
        <taxon>Actinomycetes</taxon>
        <taxon>Nakamurellales</taxon>
        <taxon>Nakamurellaceae</taxon>
        <taxon>Nakamurella</taxon>
    </lineage>
</organism>
<protein>
    <submittedName>
        <fullName evidence="3">PDDEXK nuclease domain-containing protein</fullName>
    </submittedName>
</protein>
<dbReference type="InterPro" id="IPR053148">
    <property type="entry name" value="PD-DEXK-like_domain"/>
</dbReference>
<dbReference type="REBASE" id="844070">
    <property type="entry name" value="S2.NspA574ORF21730P"/>
</dbReference>
<proteinExistence type="predicted"/>
<dbReference type="InterPro" id="IPR009362">
    <property type="entry name" value="YhcG_C"/>
</dbReference>
<evidence type="ECO:0000259" key="2">
    <source>
        <dbReference type="Pfam" id="PF17761"/>
    </source>
</evidence>
<name>A0AAU8DP68_9ACTN</name>
<dbReference type="PANTHER" id="PTHR30547:SF0">
    <property type="entry name" value="BLR8175 PROTEIN"/>
    <property type="match status" value="1"/>
</dbReference>
<dbReference type="Pfam" id="PF17761">
    <property type="entry name" value="DUF1016_N"/>
    <property type="match status" value="1"/>
</dbReference>
<dbReference type="EMBL" id="CP159218">
    <property type="protein sequence ID" value="XCG63765.1"/>
    <property type="molecule type" value="Genomic_DNA"/>
</dbReference>
<dbReference type="PANTHER" id="PTHR30547">
    <property type="entry name" value="UNCHARACTERIZED PROTEIN YHCG-RELATED"/>
    <property type="match status" value="1"/>
</dbReference>
<feature type="domain" description="YhcG N-terminal" evidence="2">
    <location>
        <begin position="34"/>
        <end position="169"/>
    </location>
</feature>
<evidence type="ECO:0000259" key="1">
    <source>
        <dbReference type="Pfam" id="PF06250"/>
    </source>
</evidence>
<gene>
    <name evidence="3" type="ORF">ABLG96_21720</name>
</gene>
<evidence type="ECO:0000313" key="3">
    <source>
        <dbReference type="EMBL" id="XCG63765.1"/>
    </source>
</evidence>
<sequence length="363" mass="40244">MTEPPDAETRVSVTTPLPLGAAVPEWYPALLDSVSERVVRGHRRAVAAANSELIATYWSIGRDILDRQAQQGWGSKVIDRLSADLKHRFPDVRGYSPRNLKYMRSLAAAWPDSAIVQRCAAQLPWRHHQLLLDKLDSADLREWYAARAAENGWSRDVLALQIQSRLHDRSGKAVTNFQQTLPAADSDLAQQATKDPYLFDFLTTGQKVRERDLENELVEHVTQFLLELGQGFAFVGRQVRLDINGEEFFCDLLFYHLTLRRYVVIELKAVAFEPGFLGQLGMYIAAVDDLLATPADGPTIGLLLCRSKDNLVAEYALRSMAAPIGVADWQAAITTSLPADLAPALPSIEELEAELGTVPGDPS</sequence>
<accession>A0AAU8DP68</accession>
<dbReference type="RefSeq" id="WP_353649380.1">
    <property type="nucleotide sequence ID" value="NZ_CP159218.1"/>
</dbReference>